<accession>I3S425</accession>
<dbReference type="EMBL" id="BT135222">
    <property type="protein sequence ID" value="AFK35017.1"/>
    <property type="molecule type" value="mRNA"/>
</dbReference>
<feature type="compositionally biased region" description="Low complexity" evidence="1">
    <location>
        <begin position="21"/>
        <end position="32"/>
    </location>
</feature>
<proteinExistence type="evidence at transcript level"/>
<dbReference type="AlphaFoldDB" id="I3S425"/>
<reference evidence="3" key="1">
    <citation type="submission" date="2012-05" db="EMBL/GenBank/DDBJ databases">
        <authorList>
            <person name="Krishnakumar V."/>
            <person name="Cheung F."/>
            <person name="Xiao Y."/>
            <person name="Chan A."/>
            <person name="Moskal W.A."/>
            <person name="Town C.D."/>
        </authorList>
    </citation>
    <scope>NUCLEOTIDE SEQUENCE</scope>
</reference>
<dbReference type="OMA" id="DMFLAGC"/>
<dbReference type="PANTHER" id="PTHR33177">
    <property type="entry name" value="PUTATIVE-RELATED"/>
    <property type="match status" value="1"/>
</dbReference>
<organism evidence="3">
    <name type="scientific">Lotus japonicus</name>
    <name type="common">Lotus corniculatus var. japonicus</name>
    <dbReference type="NCBI Taxonomy" id="34305"/>
    <lineage>
        <taxon>Eukaryota</taxon>
        <taxon>Viridiplantae</taxon>
        <taxon>Streptophyta</taxon>
        <taxon>Embryophyta</taxon>
        <taxon>Tracheophyta</taxon>
        <taxon>Spermatophyta</taxon>
        <taxon>Magnoliopsida</taxon>
        <taxon>eudicotyledons</taxon>
        <taxon>Gunneridae</taxon>
        <taxon>Pentapetalae</taxon>
        <taxon>rosids</taxon>
        <taxon>fabids</taxon>
        <taxon>Fabales</taxon>
        <taxon>Fabaceae</taxon>
        <taxon>Papilionoideae</taxon>
        <taxon>50 kb inversion clade</taxon>
        <taxon>NPAAA clade</taxon>
        <taxon>Hologalegina</taxon>
        <taxon>robinioid clade</taxon>
        <taxon>Loteae</taxon>
        <taxon>Lotus</taxon>
    </lineage>
</organism>
<evidence type="ECO:0000313" key="3">
    <source>
        <dbReference type="EMBL" id="AFK35017.1"/>
    </source>
</evidence>
<protein>
    <recommendedName>
        <fullName evidence="2">GIR1-like zinc ribbon domain-containing protein</fullName>
    </recommendedName>
</protein>
<feature type="domain" description="GIR1-like zinc ribbon" evidence="2">
    <location>
        <begin position="43"/>
        <end position="80"/>
    </location>
</feature>
<dbReference type="InterPro" id="IPR055281">
    <property type="entry name" value="GIR1-2/SIED1"/>
</dbReference>
<sequence length="96" mass="10410">MSERAGLEFELSLSPPLQAANSSSEGSCVSNSEGDDGETTKDMFLAGCLHCLMYVFLSSADPNPKCPKCKSTVLDIIDFLNNNQNNNTTSSKQWKV</sequence>
<name>I3S425_LOTJA</name>
<dbReference type="InterPro" id="IPR056440">
    <property type="entry name" value="Zn-ribbon_GIR1"/>
</dbReference>
<evidence type="ECO:0000256" key="1">
    <source>
        <dbReference type="SAM" id="MobiDB-lite"/>
    </source>
</evidence>
<dbReference type="PANTHER" id="PTHR33177:SF79">
    <property type="entry name" value="LITAF DOMAIN-CONTAINING PROTEIN"/>
    <property type="match status" value="1"/>
</dbReference>
<evidence type="ECO:0000259" key="2">
    <source>
        <dbReference type="Pfam" id="PF24747"/>
    </source>
</evidence>
<feature type="region of interest" description="Disordered" evidence="1">
    <location>
        <begin position="1"/>
        <end position="36"/>
    </location>
</feature>
<dbReference type="Pfam" id="PF24747">
    <property type="entry name" value="Zn-ribbon_GIR1"/>
    <property type="match status" value="1"/>
</dbReference>